<dbReference type="Gene3D" id="3.40.50.360">
    <property type="match status" value="1"/>
</dbReference>
<dbReference type="InterPro" id="IPR039261">
    <property type="entry name" value="FNR_nucleotide-bd"/>
</dbReference>
<dbReference type="InterPro" id="IPR008254">
    <property type="entry name" value="Flavodoxin/NO_synth"/>
</dbReference>
<evidence type="ECO:0000313" key="7">
    <source>
        <dbReference type="EMBL" id="MBB4616341.1"/>
    </source>
</evidence>
<dbReference type="InterPro" id="IPR017927">
    <property type="entry name" value="FAD-bd_FR_type"/>
</dbReference>
<keyword evidence="4" id="KW-1133">Transmembrane helix</keyword>
<feature type="domain" description="Flavodoxin-like" evidence="5">
    <location>
        <begin position="388"/>
        <end position="521"/>
    </location>
</feature>
<dbReference type="RefSeq" id="WP_184111107.1">
    <property type="nucleotide sequence ID" value="NZ_JACHNY010000001.1"/>
</dbReference>
<dbReference type="CDD" id="cd06200">
    <property type="entry name" value="SiR_like1"/>
    <property type="match status" value="1"/>
</dbReference>
<dbReference type="InterPro" id="IPR017938">
    <property type="entry name" value="Riboflavin_synthase-like_b-brl"/>
</dbReference>
<feature type="transmembrane region" description="Helical" evidence="4">
    <location>
        <begin position="336"/>
        <end position="361"/>
    </location>
</feature>
<feature type="transmembrane region" description="Helical" evidence="4">
    <location>
        <begin position="12"/>
        <end position="33"/>
    </location>
</feature>
<dbReference type="InterPro" id="IPR001094">
    <property type="entry name" value="Flavdoxin-like"/>
</dbReference>
<evidence type="ECO:0000259" key="5">
    <source>
        <dbReference type="PROSITE" id="PS50902"/>
    </source>
</evidence>
<evidence type="ECO:0000259" key="6">
    <source>
        <dbReference type="PROSITE" id="PS51384"/>
    </source>
</evidence>
<dbReference type="EMBL" id="JACHNY010000001">
    <property type="protein sequence ID" value="MBB4616341.1"/>
    <property type="molecule type" value="Genomic_DNA"/>
</dbReference>
<sequence length="831" mass="88716">MTRTILFQIHWFLGITAGLVLAVMGVTGGLMSFEPEILAAINPGIVTVAPRGAPPLPAPALIDRARAQLPPGRIVRVIVSRDPTRATAISYTPEGSKEPQRRYLDPATGRLLAPARGSGVFAVVEDLHRWLALPGHGNGWGRQVTGFACLSLLYFALSGLYLRWPRRPLDWRSWLVIDGRMTGRNFYRALHAVVGGWVLVFYLVSAGTGLWWSYGWYRDGVQHLLAIESPRHDSPGKPGKADRDETPVDWARAWTGFTTATGGRAYDSVTASARDGTAVQFRAKLPNARHDRVSDELSIDSRTGAVLSKARYADRPIGADIVTSVYEIHRGAYFGIIGRVGIMLASLAMPLFTVTGVLLYLGRRRRKAALAQVMADAPATGGAANATTLVAYASQTGAAERIARLTARALPDAAALPLAALDAGTLARARCLFVVASTYGEGEPPDAARAFARRMAQAPDDLSHLRYAVLALGDSEYADFCAFGHRVDRWLHAGGATRLYDPVEMDGEDADAQRQWQQQLAGLGARTDQPDWAPAPMTAWRLVERRLLNPGSQGDGAWHVALAPTDPAVLDWQAGDIVEILPEQDPARVDAFLARVGRASDDALRATLMTCILPTEADGASALDALKPLPHREYSIASIASAGQVELIVRQCRAADGFAGLGSGWLTQGAPLDGVVRARIRRNPAFHAPADPATPLILIGNGTGLAGLMAHLRARAAVGGAHGPATLFFGERHPAQDDFLSVERAALAADGVLTRTIPAWSRLGHGPRYVQDAVAGQADLVREAVAAGAAILVCGSVTGMAPGVHAALAAILGDAVLETMLANGRYRRDIY</sequence>
<dbReference type="InterPro" id="IPR001709">
    <property type="entry name" value="Flavoprot_Pyr_Nucl_cyt_Rdtase"/>
</dbReference>
<dbReference type="InterPro" id="IPR029039">
    <property type="entry name" value="Flavoprotein-like_sf"/>
</dbReference>
<organism evidence="7 8">
    <name type="scientific">Sphingomonas abaci</name>
    <dbReference type="NCBI Taxonomy" id="237611"/>
    <lineage>
        <taxon>Bacteria</taxon>
        <taxon>Pseudomonadati</taxon>
        <taxon>Pseudomonadota</taxon>
        <taxon>Alphaproteobacteria</taxon>
        <taxon>Sphingomonadales</taxon>
        <taxon>Sphingomonadaceae</taxon>
        <taxon>Sphingomonas</taxon>
    </lineage>
</organism>
<dbReference type="PANTHER" id="PTHR34219:SF3">
    <property type="entry name" value="BLL7967 PROTEIN"/>
    <property type="match status" value="1"/>
</dbReference>
<dbReference type="InterPro" id="IPR005625">
    <property type="entry name" value="PepSY-ass_TM"/>
</dbReference>
<feature type="transmembrane region" description="Helical" evidence="4">
    <location>
        <begin position="144"/>
        <end position="164"/>
    </location>
</feature>
<evidence type="ECO:0000256" key="3">
    <source>
        <dbReference type="ARBA" id="ARBA00022982"/>
    </source>
</evidence>
<keyword evidence="4" id="KW-0812">Transmembrane</keyword>
<dbReference type="SUPFAM" id="SSF52343">
    <property type="entry name" value="Ferredoxin reductase-like, C-terminal NADP-linked domain"/>
    <property type="match status" value="1"/>
</dbReference>
<accession>A0A7W7AG44</accession>
<evidence type="ECO:0000256" key="4">
    <source>
        <dbReference type="SAM" id="Phobius"/>
    </source>
</evidence>
<evidence type="ECO:0000256" key="2">
    <source>
        <dbReference type="ARBA" id="ARBA00022643"/>
    </source>
</evidence>
<evidence type="ECO:0000313" key="8">
    <source>
        <dbReference type="Proteomes" id="UP000574769"/>
    </source>
</evidence>
<feature type="transmembrane region" description="Helical" evidence="4">
    <location>
        <begin position="185"/>
        <end position="204"/>
    </location>
</feature>
<dbReference type="PROSITE" id="PS50902">
    <property type="entry name" value="FLAVODOXIN_LIKE"/>
    <property type="match status" value="1"/>
</dbReference>
<dbReference type="GO" id="GO:0010181">
    <property type="term" value="F:FMN binding"/>
    <property type="evidence" value="ECO:0007669"/>
    <property type="project" value="InterPro"/>
</dbReference>
<protein>
    <submittedName>
        <fullName evidence="7">Sulfite reductase (NADPH) flavoprotein alpha-component</fullName>
        <ecNumber evidence="7">1.8.1.2</ecNumber>
    </submittedName>
</protein>
<dbReference type="PRINTS" id="PR00371">
    <property type="entry name" value="FPNCR"/>
</dbReference>
<comment type="caution">
    <text evidence="7">The sequence shown here is derived from an EMBL/GenBank/DDBJ whole genome shotgun (WGS) entry which is preliminary data.</text>
</comment>
<evidence type="ECO:0000256" key="1">
    <source>
        <dbReference type="ARBA" id="ARBA00022630"/>
    </source>
</evidence>
<dbReference type="AlphaFoldDB" id="A0A7W7AG44"/>
<keyword evidence="2" id="KW-0288">FMN</keyword>
<dbReference type="SUPFAM" id="SSF52218">
    <property type="entry name" value="Flavoproteins"/>
    <property type="match status" value="1"/>
</dbReference>
<keyword evidence="1" id="KW-0285">Flavoprotein</keyword>
<dbReference type="EC" id="1.8.1.2" evidence="7"/>
<dbReference type="GO" id="GO:0004783">
    <property type="term" value="F:sulfite reductase (NADPH) activity"/>
    <property type="evidence" value="ECO:0007669"/>
    <property type="project" value="UniProtKB-EC"/>
</dbReference>
<name>A0A7W7AG44_9SPHN</name>
<keyword evidence="8" id="KW-1185">Reference proteome</keyword>
<dbReference type="Gene3D" id="3.40.50.80">
    <property type="entry name" value="Nucleotide-binding domain of ferredoxin-NADP reductase (FNR) module"/>
    <property type="match status" value="1"/>
</dbReference>
<dbReference type="PROSITE" id="PS51384">
    <property type="entry name" value="FAD_FR"/>
    <property type="match status" value="1"/>
</dbReference>
<dbReference type="Pfam" id="PF00258">
    <property type="entry name" value="Flavodoxin_1"/>
    <property type="match status" value="1"/>
</dbReference>
<dbReference type="PANTHER" id="PTHR34219">
    <property type="entry name" value="IRON-REGULATED INNER MEMBRANE PROTEIN-RELATED"/>
    <property type="match status" value="1"/>
</dbReference>
<proteinExistence type="predicted"/>
<keyword evidence="4" id="KW-0472">Membrane</keyword>
<keyword evidence="3" id="KW-0813">Transport</keyword>
<dbReference type="SUPFAM" id="SSF63380">
    <property type="entry name" value="Riboflavin synthase domain-like"/>
    <property type="match status" value="1"/>
</dbReference>
<dbReference type="Pfam" id="PF03929">
    <property type="entry name" value="PepSY_TM"/>
    <property type="match status" value="1"/>
</dbReference>
<gene>
    <name evidence="7" type="ORF">GGQ96_000447</name>
</gene>
<feature type="domain" description="FAD-binding FR-type" evidence="6">
    <location>
        <begin position="535"/>
        <end position="689"/>
    </location>
</feature>
<reference evidence="7 8" key="1">
    <citation type="submission" date="2020-08" db="EMBL/GenBank/DDBJ databases">
        <title>Genomic Encyclopedia of Type Strains, Phase IV (KMG-IV): sequencing the most valuable type-strain genomes for metagenomic binning, comparative biology and taxonomic classification.</title>
        <authorList>
            <person name="Goeker M."/>
        </authorList>
    </citation>
    <scope>NUCLEOTIDE SEQUENCE [LARGE SCALE GENOMIC DNA]</scope>
    <source>
        <strain evidence="7 8">DSM 15867</strain>
    </source>
</reference>
<keyword evidence="7" id="KW-0560">Oxidoreductase</keyword>
<keyword evidence="3" id="KW-0249">Electron transport</keyword>
<dbReference type="PRINTS" id="PR00369">
    <property type="entry name" value="FLAVODOXIN"/>
</dbReference>
<dbReference type="Proteomes" id="UP000574769">
    <property type="component" value="Unassembled WGS sequence"/>
</dbReference>